<dbReference type="GO" id="GO:0006351">
    <property type="term" value="P:DNA-templated transcription"/>
    <property type="evidence" value="ECO:0007669"/>
    <property type="project" value="InterPro"/>
</dbReference>
<evidence type="ECO:0000256" key="6">
    <source>
        <dbReference type="ARBA" id="ARBA00023242"/>
    </source>
</evidence>
<keyword evidence="1" id="KW-0479">Metal-binding</keyword>
<dbReference type="CDD" id="cd00067">
    <property type="entry name" value="GAL4"/>
    <property type="match status" value="1"/>
</dbReference>
<dbReference type="Pfam" id="PF00096">
    <property type="entry name" value="zf-C2H2"/>
    <property type="match status" value="2"/>
</dbReference>
<dbReference type="GO" id="GO:0000981">
    <property type="term" value="F:DNA-binding transcription factor activity, RNA polymerase II-specific"/>
    <property type="evidence" value="ECO:0007669"/>
    <property type="project" value="InterPro"/>
</dbReference>
<evidence type="ECO:0000256" key="3">
    <source>
        <dbReference type="ARBA" id="ARBA00022833"/>
    </source>
</evidence>
<dbReference type="Gene3D" id="4.10.240.10">
    <property type="entry name" value="Zn(2)-C6 fungal-type DNA-binding domain"/>
    <property type="match status" value="1"/>
</dbReference>
<keyword evidence="3" id="KW-0862">Zinc</keyword>
<dbReference type="FunFam" id="3.30.160.60:FF:000446">
    <property type="entry name" value="Zinc finger protein"/>
    <property type="match status" value="1"/>
</dbReference>
<dbReference type="EMBL" id="JAGMUV010000007">
    <property type="protein sequence ID" value="KAH7148351.1"/>
    <property type="molecule type" value="Genomic_DNA"/>
</dbReference>
<dbReference type="InterPro" id="IPR013087">
    <property type="entry name" value="Znf_C2H2_type"/>
</dbReference>
<feature type="compositionally biased region" description="Polar residues" evidence="8">
    <location>
        <begin position="138"/>
        <end position="164"/>
    </location>
</feature>
<dbReference type="InterPro" id="IPR007219">
    <property type="entry name" value="XnlR_reg_dom"/>
</dbReference>
<dbReference type="SUPFAM" id="SSF57667">
    <property type="entry name" value="beta-beta-alpha zinc fingers"/>
    <property type="match status" value="1"/>
</dbReference>
<dbReference type="OrthoDB" id="654211at2759"/>
<dbReference type="Proteomes" id="UP000738349">
    <property type="component" value="Unassembled WGS sequence"/>
</dbReference>
<evidence type="ECO:0000256" key="2">
    <source>
        <dbReference type="ARBA" id="ARBA00022771"/>
    </source>
</evidence>
<proteinExistence type="predicted"/>
<feature type="domain" description="C2H2-type" evidence="10">
    <location>
        <begin position="67"/>
        <end position="89"/>
    </location>
</feature>
<feature type="compositionally biased region" description="Basic and acidic residues" evidence="8">
    <location>
        <begin position="7"/>
        <end position="16"/>
    </location>
</feature>
<gene>
    <name evidence="11" type="ORF">EDB81DRAFT_792066</name>
</gene>
<evidence type="ECO:0000256" key="8">
    <source>
        <dbReference type="SAM" id="MobiDB-lite"/>
    </source>
</evidence>
<dbReference type="PROSITE" id="PS50048">
    <property type="entry name" value="ZN2_CY6_FUNGAL_2"/>
    <property type="match status" value="1"/>
</dbReference>
<keyword evidence="6" id="KW-0539">Nucleus</keyword>
<dbReference type="InterPro" id="IPR001138">
    <property type="entry name" value="Zn2Cys6_DnaBD"/>
</dbReference>
<evidence type="ECO:0000256" key="4">
    <source>
        <dbReference type="ARBA" id="ARBA00023015"/>
    </source>
</evidence>
<dbReference type="SMART" id="SM00066">
    <property type="entry name" value="GAL4"/>
    <property type="match status" value="1"/>
</dbReference>
<feature type="region of interest" description="Disordered" evidence="8">
    <location>
        <begin position="138"/>
        <end position="177"/>
    </location>
</feature>
<dbReference type="Gene3D" id="3.30.160.60">
    <property type="entry name" value="Classic Zinc Finger"/>
    <property type="match status" value="2"/>
</dbReference>
<name>A0A9P9EXH9_9HYPO</name>
<comment type="caution">
    <text evidence="11">The sequence shown here is derived from an EMBL/GenBank/DDBJ whole genome shotgun (WGS) entry which is preliminary data.</text>
</comment>
<evidence type="ECO:0000256" key="5">
    <source>
        <dbReference type="ARBA" id="ARBA00023163"/>
    </source>
</evidence>
<dbReference type="PANTHER" id="PTHR47660">
    <property type="entry name" value="TRANSCRIPTION FACTOR WITH C2H2 AND ZN(2)-CYS(6) DNA BINDING DOMAIN (EUROFUNG)-RELATED-RELATED"/>
    <property type="match status" value="1"/>
</dbReference>
<feature type="domain" description="Zn(2)-C6 fungal-type" evidence="9">
    <location>
        <begin position="102"/>
        <end position="131"/>
    </location>
</feature>
<dbReference type="SUPFAM" id="SSF57701">
    <property type="entry name" value="Zn2/Cys6 DNA-binding domain"/>
    <property type="match status" value="1"/>
</dbReference>
<evidence type="ECO:0000259" key="9">
    <source>
        <dbReference type="PROSITE" id="PS50048"/>
    </source>
</evidence>
<accession>A0A9P9EXH9</accession>
<protein>
    <submittedName>
        <fullName evidence="11">Uncharacterized protein</fullName>
    </submittedName>
</protein>
<dbReference type="GO" id="GO:0003677">
    <property type="term" value="F:DNA binding"/>
    <property type="evidence" value="ECO:0007669"/>
    <property type="project" value="InterPro"/>
</dbReference>
<evidence type="ECO:0000313" key="12">
    <source>
        <dbReference type="Proteomes" id="UP000738349"/>
    </source>
</evidence>
<dbReference type="InterPro" id="IPR036236">
    <property type="entry name" value="Znf_C2H2_sf"/>
</dbReference>
<dbReference type="PROSITE" id="PS00028">
    <property type="entry name" value="ZINC_FINGER_C2H2_1"/>
    <property type="match status" value="1"/>
</dbReference>
<keyword evidence="5" id="KW-0804">Transcription</keyword>
<evidence type="ECO:0000259" key="10">
    <source>
        <dbReference type="PROSITE" id="PS50157"/>
    </source>
</evidence>
<dbReference type="PROSITE" id="PS00463">
    <property type="entry name" value="ZN2_CY6_FUNGAL_1"/>
    <property type="match status" value="1"/>
</dbReference>
<organism evidence="11 12">
    <name type="scientific">Dactylonectria macrodidyma</name>
    <dbReference type="NCBI Taxonomy" id="307937"/>
    <lineage>
        <taxon>Eukaryota</taxon>
        <taxon>Fungi</taxon>
        <taxon>Dikarya</taxon>
        <taxon>Ascomycota</taxon>
        <taxon>Pezizomycotina</taxon>
        <taxon>Sordariomycetes</taxon>
        <taxon>Hypocreomycetidae</taxon>
        <taxon>Hypocreales</taxon>
        <taxon>Nectriaceae</taxon>
        <taxon>Dactylonectria</taxon>
    </lineage>
</organism>
<dbReference type="InterPro" id="IPR036864">
    <property type="entry name" value="Zn2-C6_fun-type_DNA-bd_sf"/>
</dbReference>
<keyword evidence="4" id="KW-0805">Transcription regulation</keyword>
<dbReference type="AlphaFoldDB" id="A0A9P9EXH9"/>
<dbReference type="Pfam" id="PF00172">
    <property type="entry name" value="Zn_clus"/>
    <property type="match status" value="1"/>
</dbReference>
<dbReference type="SMART" id="SM00355">
    <property type="entry name" value="ZnF_C2H2"/>
    <property type="match status" value="2"/>
</dbReference>
<feature type="compositionally biased region" description="Polar residues" evidence="8">
    <location>
        <begin position="30"/>
        <end position="39"/>
    </location>
</feature>
<feature type="region of interest" description="Disordered" evidence="8">
    <location>
        <begin position="1"/>
        <end position="40"/>
    </location>
</feature>
<keyword evidence="12" id="KW-1185">Reference proteome</keyword>
<keyword evidence="2 7" id="KW-0863">Zinc-finger</keyword>
<evidence type="ECO:0000256" key="7">
    <source>
        <dbReference type="PROSITE-ProRule" id="PRU00042"/>
    </source>
</evidence>
<dbReference type="Pfam" id="PF04082">
    <property type="entry name" value="Fungal_trans"/>
    <property type="match status" value="1"/>
</dbReference>
<dbReference type="CDD" id="cd12148">
    <property type="entry name" value="fungal_TF_MHR"/>
    <property type="match status" value="1"/>
</dbReference>
<dbReference type="PROSITE" id="PS50157">
    <property type="entry name" value="ZINC_FINGER_C2H2_2"/>
    <property type="match status" value="2"/>
</dbReference>
<evidence type="ECO:0000313" key="11">
    <source>
        <dbReference type="EMBL" id="KAH7148351.1"/>
    </source>
</evidence>
<dbReference type="GO" id="GO:0008270">
    <property type="term" value="F:zinc ion binding"/>
    <property type="evidence" value="ECO:0007669"/>
    <property type="project" value="UniProtKB-KW"/>
</dbReference>
<sequence>MPSGTDRSQDLSHDLSHPATGAGRDPFAHSTATGDQPSSRHVCHCGKAFIRKEHLRRHQATHGERTFICTICQRSFTRNDLLRRHLTRHDLTTAPDSRRGRACDACHANKTKCDGGTQCSLCSKRGISCTYKLVSANGRASGSPPGSKSDSQSVTDSAVFSRPSTAEREIRDNSPAAVPVGGLSLDSQHALGETPAAIGLSRFATILSMPTTSLEDPLRLPEEDKEWFETSVDEYLGHFHESWPIIHAPTFDSSTPPLGIIATVSMIGSWLKNPNATEDAALELHRNLMDKFFEELSQPAPRNLDERPWQTELYQAVVLNIIFAFYHGGEKVVARAVLLKGILVSVLREIEFFVCSSSGYQQRVHFPGTFLPWVQSIRERWKRTIVSLYKIDAYLAIARWQPPTIHREELDVALPSTFALWNAYGLDVFFKRLAQEPADRTSYKLSEITNNPNSRARSLLLVEDVHLALCGLLPGIWNHLQITRRTGKVGLESLRSLAWHLETWKAEMERISLQCSQSFLAGETAGLPFVAYLGRFDEDPAQERHAASVHIKRLLADSLMVYHMQGMQLYADIRTINAVAMYLDTPTNNELTVPPRIQNYQAQLHEWAVTAESRRALLHAIGVLRLREVGSDGKGPPALNIDPTAHLAIAMSALVVWAWITYAEAACSCIPSLDHINIGVDPPDLQSTTRLENWIHSGGTAGVHGIAFCRCVADGWMAQFASALPQGNRRWELGDLVAPMLRASQKM</sequence>
<feature type="domain" description="C2H2-type" evidence="10">
    <location>
        <begin position="41"/>
        <end position="62"/>
    </location>
</feature>
<reference evidence="11" key="1">
    <citation type="journal article" date="2021" name="Nat. Commun.">
        <title>Genetic determinants of endophytism in the Arabidopsis root mycobiome.</title>
        <authorList>
            <person name="Mesny F."/>
            <person name="Miyauchi S."/>
            <person name="Thiergart T."/>
            <person name="Pickel B."/>
            <person name="Atanasova L."/>
            <person name="Karlsson M."/>
            <person name="Huettel B."/>
            <person name="Barry K.W."/>
            <person name="Haridas S."/>
            <person name="Chen C."/>
            <person name="Bauer D."/>
            <person name="Andreopoulos W."/>
            <person name="Pangilinan J."/>
            <person name="LaButti K."/>
            <person name="Riley R."/>
            <person name="Lipzen A."/>
            <person name="Clum A."/>
            <person name="Drula E."/>
            <person name="Henrissat B."/>
            <person name="Kohler A."/>
            <person name="Grigoriev I.V."/>
            <person name="Martin F.M."/>
            <person name="Hacquard S."/>
        </authorList>
    </citation>
    <scope>NUCLEOTIDE SEQUENCE</scope>
    <source>
        <strain evidence="11">MPI-CAGE-AT-0147</strain>
    </source>
</reference>
<evidence type="ECO:0000256" key="1">
    <source>
        <dbReference type="ARBA" id="ARBA00022723"/>
    </source>
</evidence>